<dbReference type="AlphaFoldDB" id="A0A0S3SWQ3"/>
<proteinExistence type="predicted"/>
<organism evidence="1 2">
    <name type="scientific">Vigna angularis var. angularis</name>
    <dbReference type="NCBI Taxonomy" id="157739"/>
    <lineage>
        <taxon>Eukaryota</taxon>
        <taxon>Viridiplantae</taxon>
        <taxon>Streptophyta</taxon>
        <taxon>Embryophyta</taxon>
        <taxon>Tracheophyta</taxon>
        <taxon>Spermatophyta</taxon>
        <taxon>Magnoliopsida</taxon>
        <taxon>eudicotyledons</taxon>
        <taxon>Gunneridae</taxon>
        <taxon>Pentapetalae</taxon>
        <taxon>rosids</taxon>
        <taxon>fabids</taxon>
        <taxon>Fabales</taxon>
        <taxon>Fabaceae</taxon>
        <taxon>Papilionoideae</taxon>
        <taxon>50 kb inversion clade</taxon>
        <taxon>NPAAA clade</taxon>
        <taxon>indigoferoid/millettioid clade</taxon>
        <taxon>Phaseoleae</taxon>
        <taxon>Vigna</taxon>
    </lineage>
</organism>
<name>A0A0S3SWQ3_PHAAN</name>
<evidence type="ECO:0000313" key="2">
    <source>
        <dbReference type="Proteomes" id="UP000291084"/>
    </source>
</evidence>
<keyword evidence="2" id="KW-1185">Reference proteome</keyword>
<protein>
    <submittedName>
        <fullName evidence="1">Uncharacterized protein</fullName>
    </submittedName>
</protein>
<gene>
    <name evidence="1" type="primary">Vigan.09G073200</name>
    <name evidence="1" type="ORF">VIGAN_09073200</name>
</gene>
<dbReference type="Proteomes" id="UP000291084">
    <property type="component" value="Chromosome 9"/>
</dbReference>
<dbReference type="EMBL" id="AP015042">
    <property type="protein sequence ID" value="BAT97325.1"/>
    <property type="molecule type" value="Genomic_DNA"/>
</dbReference>
<sequence length="113" mass="12172">MAFAPPSCSPRHLLLHSKIMNQLSSLPSQLDREVCVLCAVINVLSPFHPSREHLAPVNSSPLPAPSCCLHHHAHQTTGSRYASASIDRELLLLPGCLDQLAGRLPLQPAAAPF</sequence>
<accession>A0A0S3SWQ3</accession>
<reference evidence="1 2" key="1">
    <citation type="journal article" date="2015" name="Sci. Rep.">
        <title>The power of single molecule real-time sequencing technology in the de novo assembly of a eukaryotic genome.</title>
        <authorList>
            <person name="Sakai H."/>
            <person name="Naito K."/>
            <person name="Ogiso-Tanaka E."/>
            <person name="Takahashi Y."/>
            <person name="Iseki K."/>
            <person name="Muto C."/>
            <person name="Satou K."/>
            <person name="Teruya K."/>
            <person name="Shiroma A."/>
            <person name="Shimoji M."/>
            <person name="Hirano T."/>
            <person name="Itoh T."/>
            <person name="Kaga A."/>
            <person name="Tomooka N."/>
        </authorList>
    </citation>
    <scope>NUCLEOTIDE SEQUENCE [LARGE SCALE GENOMIC DNA]</scope>
    <source>
        <strain evidence="2">cv. Shumari</strain>
    </source>
</reference>
<evidence type="ECO:0000313" key="1">
    <source>
        <dbReference type="EMBL" id="BAT97325.1"/>
    </source>
</evidence>